<gene>
    <name evidence="9" type="ORF">EI167_07470</name>
</gene>
<evidence type="ECO:0000256" key="6">
    <source>
        <dbReference type="ARBA" id="ARBA00023136"/>
    </source>
</evidence>
<keyword evidence="5 8" id="KW-1133">Transmembrane helix</keyword>
<organism evidence="9 10">
    <name type="scientific">Pseudoalteromonas prydzensis</name>
    <dbReference type="NCBI Taxonomy" id="182141"/>
    <lineage>
        <taxon>Bacteria</taxon>
        <taxon>Pseudomonadati</taxon>
        <taxon>Pseudomonadota</taxon>
        <taxon>Gammaproteobacteria</taxon>
        <taxon>Alteromonadales</taxon>
        <taxon>Pseudoalteromonadaceae</taxon>
        <taxon>Pseudoalteromonas</taxon>
    </lineage>
</organism>
<comment type="caution">
    <text evidence="9">The sequence shown here is derived from an EMBL/GenBank/DDBJ whole genome shotgun (WGS) entry which is preliminary data.</text>
</comment>
<keyword evidence="3" id="KW-1003">Cell membrane</keyword>
<evidence type="ECO:0000313" key="9">
    <source>
        <dbReference type="EMBL" id="MBE0457293.1"/>
    </source>
</evidence>
<evidence type="ECO:0000256" key="2">
    <source>
        <dbReference type="ARBA" id="ARBA00005811"/>
    </source>
</evidence>
<dbReference type="EMBL" id="RRZA01000017">
    <property type="protein sequence ID" value="MBE0457293.1"/>
    <property type="molecule type" value="Genomic_DNA"/>
</dbReference>
<feature type="transmembrane region" description="Helical" evidence="8">
    <location>
        <begin position="21"/>
        <end position="42"/>
    </location>
</feature>
<evidence type="ECO:0000313" key="10">
    <source>
        <dbReference type="Proteomes" id="UP000707245"/>
    </source>
</evidence>
<dbReference type="InterPro" id="IPR003400">
    <property type="entry name" value="ExbD"/>
</dbReference>
<accession>A0ABR9FKD5</accession>
<protein>
    <submittedName>
        <fullName evidence="9">Biopolymer transporter ExbD</fullName>
    </submittedName>
</protein>
<name>A0ABR9FKD5_9GAMM</name>
<keyword evidence="7" id="KW-0813">Transport</keyword>
<evidence type="ECO:0000256" key="7">
    <source>
        <dbReference type="RuleBase" id="RU003879"/>
    </source>
</evidence>
<dbReference type="PANTHER" id="PTHR30558">
    <property type="entry name" value="EXBD MEMBRANE COMPONENT OF PMF-DRIVEN MACROMOLECULE IMPORT SYSTEM"/>
    <property type="match status" value="1"/>
</dbReference>
<dbReference type="Proteomes" id="UP000707245">
    <property type="component" value="Unassembled WGS sequence"/>
</dbReference>
<reference evidence="9 10" key="1">
    <citation type="submission" date="2020-07" db="EMBL/GenBank/DDBJ databases">
        <title>Halophilic bacteria isolated from french cheeses.</title>
        <authorList>
            <person name="Kothe C.I."/>
            <person name="Farah-Kraiem B."/>
            <person name="Renault P."/>
            <person name="Dridi B."/>
        </authorList>
    </citation>
    <scope>NUCLEOTIDE SEQUENCE [LARGE SCALE GENOMIC DNA]</scope>
    <source>
        <strain evidence="9 10">FME14</strain>
    </source>
</reference>
<comment type="similarity">
    <text evidence="2 7">Belongs to the ExbD/TolR family.</text>
</comment>
<proteinExistence type="inferred from homology"/>
<keyword evidence="7" id="KW-0653">Protein transport</keyword>
<evidence type="ECO:0000256" key="5">
    <source>
        <dbReference type="ARBA" id="ARBA00022989"/>
    </source>
</evidence>
<comment type="subcellular location">
    <subcellularLocation>
        <location evidence="1">Cell membrane</location>
        <topology evidence="1">Single-pass membrane protein</topology>
    </subcellularLocation>
    <subcellularLocation>
        <location evidence="7">Cell membrane</location>
        <topology evidence="7">Single-pass type II membrane protein</topology>
    </subcellularLocation>
</comment>
<dbReference type="Pfam" id="PF02472">
    <property type="entry name" value="ExbD"/>
    <property type="match status" value="1"/>
</dbReference>
<keyword evidence="6 8" id="KW-0472">Membrane</keyword>
<keyword evidence="4 7" id="KW-0812">Transmembrane</keyword>
<evidence type="ECO:0000256" key="3">
    <source>
        <dbReference type="ARBA" id="ARBA00022475"/>
    </source>
</evidence>
<evidence type="ECO:0000256" key="8">
    <source>
        <dbReference type="SAM" id="Phobius"/>
    </source>
</evidence>
<dbReference type="Gene3D" id="3.30.420.270">
    <property type="match status" value="1"/>
</dbReference>
<dbReference type="RefSeq" id="WP_192541274.1">
    <property type="nucleotide sequence ID" value="NZ_RRZA01000017.1"/>
</dbReference>
<sequence>MGFNFNNSYNSQPKEQHDINVTPFIDVILVLLIIFMVAAPLATVSIPVNLPAINAETTKTKKQPVFLTIETNETLTLGEQQHIDINTLGDTLVQLGHEKTETIFIRADKDVRYEVLINTMNSLNTAGYQQISLVGLEQISK</sequence>
<evidence type="ECO:0000256" key="4">
    <source>
        <dbReference type="ARBA" id="ARBA00022692"/>
    </source>
</evidence>
<evidence type="ECO:0000256" key="1">
    <source>
        <dbReference type="ARBA" id="ARBA00004162"/>
    </source>
</evidence>
<dbReference type="PANTHER" id="PTHR30558:SF9">
    <property type="entry name" value="BIOPOLYMER TRANSPORT PROTEIN EXBD"/>
    <property type="match status" value="1"/>
</dbReference>
<keyword evidence="10" id="KW-1185">Reference proteome</keyword>